<feature type="region of interest" description="Disordered" evidence="1">
    <location>
        <begin position="363"/>
        <end position="387"/>
    </location>
</feature>
<dbReference type="EMBL" id="CP019474">
    <property type="protein sequence ID" value="UQC78354.1"/>
    <property type="molecule type" value="Genomic_DNA"/>
</dbReference>
<dbReference type="RefSeq" id="XP_049139991.1">
    <property type="nucleotide sequence ID" value="XM_049282848.1"/>
</dbReference>
<dbReference type="KEGG" id="clup:CLUP02_03831"/>
<accession>A0A9Q8WCJ1</accession>
<dbReference type="Proteomes" id="UP000830671">
    <property type="component" value="Chromosome 2"/>
</dbReference>
<organism evidence="2 3">
    <name type="scientific">Colletotrichum lupini</name>
    <dbReference type="NCBI Taxonomy" id="145971"/>
    <lineage>
        <taxon>Eukaryota</taxon>
        <taxon>Fungi</taxon>
        <taxon>Dikarya</taxon>
        <taxon>Ascomycota</taxon>
        <taxon>Pezizomycotina</taxon>
        <taxon>Sordariomycetes</taxon>
        <taxon>Hypocreomycetidae</taxon>
        <taxon>Glomerellales</taxon>
        <taxon>Glomerellaceae</taxon>
        <taxon>Colletotrichum</taxon>
        <taxon>Colletotrichum acutatum species complex</taxon>
    </lineage>
</organism>
<evidence type="ECO:0000313" key="3">
    <source>
        <dbReference type="Proteomes" id="UP000830671"/>
    </source>
</evidence>
<gene>
    <name evidence="2" type="ORF">CLUP02_03831</name>
</gene>
<proteinExistence type="predicted"/>
<evidence type="ECO:0000313" key="2">
    <source>
        <dbReference type="EMBL" id="UQC78354.1"/>
    </source>
</evidence>
<dbReference type="AlphaFoldDB" id="A0A9Q8WCJ1"/>
<name>A0A9Q8WCJ1_9PEZI</name>
<dbReference type="GeneID" id="73337858"/>
<protein>
    <submittedName>
        <fullName evidence="2">Uncharacterized protein</fullName>
    </submittedName>
</protein>
<reference evidence="2" key="1">
    <citation type="journal article" date="2021" name="Mol. Plant Microbe Interact.">
        <title>Complete Genome Sequence of the Plant-Pathogenic Fungus Colletotrichum lupini.</title>
        <authorList>
            <person name="Baroncelli R."/>
            <person name="Pensec F."/>
            <person name="Da Lio D."/>
            <person name="Boufleur T."/>
            <person name="Vicente I."/>
            <person name="Sarrocco S."/>
            <person name="Picot A."/>
            <person name="Baraldi E."/>
            <person name="Sukno S."/>
            <person name="Thon M."/>
            <person name="Le Floch G."/>
        </authorList>
    </citation>
    <scope>NUCLEOTIDE SEQUENCE</scope>
    <source>
        <strain evidence="2">IMI 504893</strain>
    </source>
</reference>
<feature type="compositionally biased region" description="Polar residues" evidence="1">
    <location>
        <begin position="366"/>
        <end position="387"/>
    </location>
</feature>
<evidence type="ECO:0000256" key="1">
    <source>
        <dbReference type="SAM" id="MobiDB-lite"/>
    </source>
</evidence>
<sequence>MEPSSFRPGGLQEAGNTHLLHLLAISRLPWYSRMRLWICGKIRCEVTTEDGADETPSDQLSRIQALSPPKPLDCLNLSPRYRPLSQARHIHKDCDASLSTRASIDLFIHLFLCLSHHLHLLNGGVQTLARGPRSGGLLKYMAHDREEAFPTVSNRLPFQAASDLPLASFQIEQVSNPTWHMLPNLRHATCDQTALVAIIRLARIAIASCRRLESLRIRRPKLQELTNSPKTSSAPPAWYGNAPINKGTLLLHPSPRCGAAACVNGDPAREQVTLIAWLPAIFPFFIPSHSSRSQNAVHLSKSHVRNPIGDCACAALTQLIQQYMAPSARISVKFLDFPATETELFICVRPSVAAETLALRAAMPMDTQQRGRSNRQQIQEQPSRAIH</sequence>
<keyword evidence="3" id="KW-1185">Reference proteome</keyword>